<dbReference type="InterPro" id="IPR051781">
    <property type="entry name" value="Metallo-dep_Hydrolase"/>
</dbReference>
<proteinExistence type="predicted"/>
<dbReference type="EMBL" id="JAFKCV010000011">
    <property type="protein sequence ID" value="MBN7826867.1"/>
    <property type="molecule type" value="Genomic_DNA"/>
</dbReference>
<dbReference type="Gene3D" id="2.30.40.10">
    <property type="entry name" value="Urease, subunit C, domain 1"/>
    <property type="match status" value="1"/>
</dbReference>
<organism evidence="2 3">
    <name type="scientific">Bowmanella dokdonensis</name>
    <dbReference type="NCBI Taxonomy" id="751969"/>
    <lineage>
        <taxon>Bacteria</taxon>
        <taxon>Pseudomonadati</taxon>
        <taxon>Pseudomonadota</taxon>
        <taxon>Gammaproteobacteria</taxon>
        <taxon>Alteromonadales</taxon>
        <taxon>Alteromonadaceae</taxon>
        <taxon>Bowmanella</taxon>
    </lineage>
</organism>
<sequence>MDAGKIQKWAVTGLVSILLLALLAMGWVEYQLRYFAGEYSKVVDPGDFSTPRTPLLIANVSTLSPDGTTMLDKQYIFLDGGQIQSVSTTAPSIQGIKTIDGSGLFVVPGLTDSHVHLRHSQNDLLLYLANGVTSISEMSGSNTHLQWRQNIEEGQAGPHLFVTSQKLGNWGWLEGLFQHWTRGRINIGNPDQAQELVSSLQIQGYDAIKLGSFVDAASYKALGLAAREATIPLVGHLPLSVDFDALWRSEQTQLAHIEEIVKALNTEFGYFRPENADEFLAFVGQRAKAIAGKLASKQIAVSTTYWLMQSIPTQKFALNKLLQEIDLAYVNPAMVEGTLLSPGWLPGHHPYQLDGQESEEQLQRIRVYWQANADAHKLVLQALIQGNVRLLAGTDANNAVVVPGFSLHDELEALVEAGMNPAQSLHSATAAPADWMGRKTGRIEPGYAADLLVLRQNPLENISHTSSIVAVVHQGRLFDRSQLDKMLDAVRQANRQSRNISIDPWLP</sequence>
<dbReference type="SUPFAM" id="SSF51338">
    <property type="entry name" value="Composite domain of metallo-dependent hydrolases"/>
    <property type="match status" value="1"/>
</dbReference>
<protein>
    <submittedName>
        <fullName evidence="2">Amidohydrolase family protein</fullName>
    </submittedName>
</protein>
<evidence type="ECO:0000313" key="3">
    <source>
        <dbReference type="Proteomes" id="UP000664654"/>
    </source>
</evidence>
<dbReference type="AlphaFoldDB" id="A0A939DQC9"/>
<dbReference type="RefSeq" id="WP_206574979.1">
    <property type="nucleotide sequence ID" value="NZ_JAFKCV010000011.1"/>
</dbReference>
<name>A0A939DQC9_9ALTE</name>
<gene>
    <name evidence="2" type="ORF">J0A66_16645</name>
</gene>
<dbReference type="PANTHER" id="PTHR43135">
    <property type="entry name" value="ALPHA-D-RIBOSE 1-METHYLPHOSPHONATE 5-TRIPHOSPHATE DIPHOSPHATASE"/>
    <property type="match status" value="1"/>
</dbReference>
<dbReference type="InterPro" id="IPR032466">
    <property type="entry name" value="Metal_Hydrolase"/>
</dbReference>
<dbReference type="InterPro" id="IPR006680">
    <property type="entry name" value="Amidohydro-rel"/>
</dbReference>
<feature type="domain" description="Amidohydrolase-related" evidence="1">
    <location>
        <begin position="382"/>
        <end position="476"/>
    </location>
</feature>
<keyword evidence="3" id="KW-1185">Reference proteome</keyword>
<reference evidence="2" key="1">
    <citation type="submission" date="2021-03" db="EMBL/GenBank/DDBJ databases">
        <title>novel species isolated from a fishpond in China.</title>
        <authorList>
            <person name="Lu H."/>
            <person name="Cai Z."/>
        </authorList>
    </citation>
    <scope>NUCLEOTIDE SEQUENCE</scope>
    <source>
        <strain evidence="2">JCM 30855</strain>
    </source>
</reference>
<dbReference type="InterPro" id="IPR011059">
    <property type="entry name" value="Metal-dep_hydrolase_composite"/>
</dbReference>
<accession>A0A939DQC9</accession>
<evidence type="ECO:0000259" key="1">
    <source>
        <dbReference type="Pfam" id="PF01979"/>
    </source>
</evidence>
<dbReference type="Gene3D" id="3.20.20.140">
    <property type="entry name" value="Metal-dependent hydrolases"/>
    <property type="match status" value="1"/>
</dbReference>
<comment type="caution">
    <text evidence="2">The sequence shown here is derived from an EMBL/GenBank/DDBJ whole genome shotgun (WGS) entry which is preliminary data.</text>
</comment>
<dbReference type="Proteomes" id="UP000664654">
    <property type="component" value="Unassembled WGS sequence"/>
</dbReference>
<dbReference type="SUPFAM" id="SSF51556">
    <property type="entry name" value="Metallo-dependent hydrolases"/>
    <property type="match status" value="1"/>
</dbReference>
<dbReference type="PANTHER" id="PTHR43135:SF3">
    <property type="entry name" value="ALPHA-D-RIBOSE 1-METHYLPHOSPHONATE 5-TRIPHOSPHATE DIPHOSPHATASE"/>
    <property type="match status" value="1"/>
</dbReference>
<evidence type="ECO:0000313" key="2">
    <source>
        <dbReference type="EMBL" id="MBN7826867.1"/>
    </source>
</evidence>
<dbReference type="Pfam" id="PF01979">
    <property type="entry name" value="Amidohydro_1"/>
    <property type="match status" value="1"/>
</dbReference>
<dbReference type="GO" id="GO:0016810">
    <property type="term" value="F:hydrolase activity, acting on carbon-nitrogen (but not peptide) bonds"/>
    <property type="evidence" value="ECO:0007669"/>
    <property type="project" value="InterPro"/>
</dbReference>